<accession>R7UGY5</accession>
<dbReference type="HOGENOM" id="CLU_1278694_0_0_1"/>
<gene>
    <name evidence="1" type="ORF">CAPTEDRAFT_202716</name>
</gene>
<organism evidence="1">
    <name type="scientific">Capitella teleta</name>
    <name type="common">Polychaete worm</name>
    <dbReference type="NCBI Taxonomy" id="283909"/>
    <lineage>
        <taxon>Eukaryota</taxon>
        <taxon>Metazoa</taxon>
        <taxon>Spiralia</taxon>
        <taxon>Lophotrochozoa</taxon>
        <taxon>Annelida</taxon>
        <taxon>Polychaeta</taxon>
        <taxon>Sedentaria</taxon>
        <taxon>Scolecida</taxon>
        <taxon>Capitellidae</taxon>
        <taxon>Capitella</taxon>
    </lineage>
</organism>
<protein>
    <submittedName>
        <fullName evidence="1 2">Uncharacterized protein</fullName>
    </submittedName>
</protein>
<dbReference type="GO" id="GO:0000387">
    <property type="term" value="P:spliceosomal snRNP assembly"/>
    <property type="evidence" value="ECO:0007669"/>
    <property type="project" value="TreeGrafter"/>
</dbReference>
<dbReference type="EMBL" id="KB301483">
    <property type="protein sequence ID" value="ELU05470.1"/>
    <property type="molecule type" value="Genomic_DNA"/>
</dbReference>
<dbReference type="GO" id="GO:0034719">
    <property type="term" value="C:SMN-Sm protein complex"/>
    <property type="evidence" value="ECO:0007669"/>
    <property type="project" value="InterPro"/>
</dbReference>
<dbReference type="Proteomes" id="UP000014760">
    <property type="component" value="Unassembled WGS sequence"/>
</dbReference>
<evidence type="ECO:0000313" key="3">
    <source>
        <dbReference type="Proteomes" id="UP000014760"/>
    </source>
</evidence>
<name>R7UGY5_CAPTE</name>
<reference evidence="3" key="1">
    <citation type="submission" date="2012-12" db="EMBL/GenBank/DDBJ databases">
        <authorList>
            <person name="Hellsten U."/>
            <person name="Grimwood J."/>
            <person name="Chapman J.A."/>
            <person name="Shapiro H."/>
            <person name="Aerts A."/>
            <person name="Otillar R.P."/>
            <person name="Terry A.Y."/>
            <person name="Boore J.L."/>
            <person name="Simakov O."/>
            <person name="Marletaz F."/>
            <person name="Cho S.-J."/>
            <person name="Edsinger-Gonzales E."/>
            <person name="Havlak P."/>
            <person name="Kuo D.-H."/>
            <person name="Larsson T."/>
            <person name="Lv J."/>
            <person name="Arendt D."/>
            <person name="Savage R."/>
            <person name="Osoegawa K."/>
            <person name="de Jong P."/>
            <person name="Lindberg D.R."/>
            <person name="Seaver E.C."/>
            <person name="Weisblat D.A."/>
            <person name="Putnam N.H."/>
            <person name="Grigoriev I.V."/>
            <person name="Rokhsar D.S."/>
        </authorList>
    </citation>
    <scope>NUCLEOTIDE SEQUENCE</scope>
    <source>
        <strain evidence="3">I ESC-2004</strain>
    </source>
</reference>
<dbReference type="Gene3D" id="2.30.30.100">
    <property type="match status" value="1"/>
</dbReference>
<keyword evidence="3" id="KW-1185">Reference proteome</keyword>
<dbReference type="OrthoDB" id="70763at2759"/>
<proteinExistence type="predicted"/>
<dbReference type="AlphaFoldDB" id="R7UGY5"/>
<dbReference type="Pfam" id="PF11095">
    <property type="entry name" value="Gemin7"/>
    <property type="match status" value="1"/>
</dbReference>
<dbReference type="STRING" id="283909.R7UGY5"/>
<dbReference type="EMBL" id="AMQN01007834">
    <property type="status" value="NOT_ANNOTATED_CDS"/>
    <property type="molecule type" value="Genomic_DNA"/>
</dbReference>
<dbReference type="PANTHER" id="PTHR14679">
    <property type="entry name" value="GEM-ASSOCIATED PROTEIN 7"/>
    <property type="match status" value="1"/>
</dbReference>
<dbReference type="EnsemblMetazoa" id="CapteT202716">
    <property type="protein sequence ID" value="CapteP202716"/>
    <property type="gene ID" value="CapteG202716"/>
</dbReference>
<reference evidence="2" key="3">
    <citation type="submission" date="2015-06" db="UniProtKB">
        <authorList>
            <consortium name="EnsemblMetazoa"/>
        </authorList>
    </citation>
    <scope>IDENTIFICATION</scope>
</reference>
<evidence type="ECO:0000313" key="2">
    <source>
        <dbReference type="EnsemblMetazoa" id="CapteP202716"/>
    </source>
</evidence>
<evidence type="ECO:0000313" key="1">
    <source>
        <dbReference type="EMBL" id="ELU05470.1"/>
    </source>
</evidence>
<sequence length="216" mass="24329">MDQEFLEQTAAIYKILANFATRATPCKTAHELSMTEIKMTTLKATSTTTVCKQCNRGRFKDSSRNHGGINVILRECAEEGSSKPYKKQKMPTAMSDADQEVDFEVDTGSADSLVKHHGAVLVVVAMDNTEEQQQQRTFLRERFLRLLTSIKDKPTTFLLHNKREVQAKFGASDVDILHLQVNDLETPLGKHKAALLRTSDVIMMDVKFKDVIPESR</sequence>
<reference evidence="1 3" key="2">
    <citation type="journal article" date="2013" name="Nature">
        <title>Insights into bilaterian evolution from three spiralian genomes.</title>
        <authorList>
            <person name="Simakov O."/>
            <person name="Marletaz F."/>
            <person name="Cho S.J."/>
            <person name="Edsinger-Gonzales E."/>
            <person name="Havlak P."/>
            <person name="Hellsten U."/>
            <person name="Kuo D.H."/>
            <person name="Larsson T."/>
            <person name="Lv J."/>
            <person name="Arendt D."/>
            <person name="Savage R."/>
            <person name="Osoegawa K."/>
            <person name="de Jong P."/>
            <person name="Grimwood J."/>
            <person name="Chapman J.A."/>
            <person name="Shapiro H."/>
            <person name="Aerts A."/>
            <person name="Otillar R.P."/>
            <person name="Terry A.Y."/>
            <person name="Boore J.L."/>
            <person name="Grigoriev I.V."/>
            <person name="Lindberg D.R."/>
            <person name="Seaver E.C."/>
            <person name="Weisblat D.A."/>
            <person name="Putnam N.H."/>
            <person name="Rokhsar D.S."/>
        </authorList>
    </citation>
    <scope>NUCLEOTIDE SEQUENCE</scope>
    <source>
        <strain evidence="1 3">I ESC-2004</strain>
    </source>
</reference>
<dbReference type="PANTHER" id="PTHR14679:SF1">
    <property type="entry name" value="GEM-ASSOCIATED PROTEIN 7"/>
    <property type="match status" value="1"/>
</dbReference>
<dbReference type="InterPro" id="IPR020338">
    <property type="entry name" value="SMN_gemin7"/>
</dbReference>